<dbReference type="SUPFAM" id="SSF52343">
    <property type="entry name" value="Ferredoxin reductase-like, C-terminal NADP-linked domain"/>
    <property type="match status" value="1"/>
</dbReference>
<dbReference type="SUPFAM" id="SSF63380">
    <property type="entry name" value="Riboflavin synthase domain-like"/>
    <property type="match status" value="1"/>
</dbReference>
<dbReference type="AlphaFoldDB" id="A0A1F6TID4"/>
<keyword evidence="1" id="KW-0175">Coiled coil</keyword>
<name>A0A1F6TID4_9PROT</name>
<evidence type="ECO:0000256" key="1">
    <source>
        <dbReference type="SAM" id="Coils"/>
    </source>
</evidence>
<dbReference type="STRING" id="1817758.A2150_03245"/>
<comment type="caution">
    <text evidence="4">The sequence shown here is derived from an EMBL/GenBank/DDBJ whole genome shotgun (WGS) entry which is preliminary data.</text>
</comment>
<feature type="domain" description="FAD-binding FR-type" evidence="3">
    <location>
        <begin position="262"/>
        <end position="363"/>
    </location>
</feature>
<dbReference type="PROSITE" id="PS00197">
    <property type="entry name" value="2FE2S_FER_1"/>
    <property type="match status" value="1"/>
</dbReference>
<feature type="domain" description="2Fe-2S ferredoxin-type" evidence="2">
    <location>
        <begin position="165"/>
        <end position="255"/>
    </location>
</feature>
<dbReference type="InterPro" id="IPR012675">
    <property type="entry name" value="Beta-grasp_dom_sf"/>
</dbReference>
<dbReference type="InterPro" id="IPR006058">
    <property type="entry name" value="2Fe2S_fd_BS"/>
</dbReference>
<dbReference type="InterPro" id="IPR001041">
    <property type="entry name" value="2Fe-2S_ferredoxin-type"/>
</dbReference>
<dbReference type="PROSITE" id="PS51085">
    <property type="entry name" value="2FE2S_FER_2"/>
    <property type="match status" value="1"/>
</dbReference>
<proteinExistence type="predicted"/>
<dbReference type="GO" id="GO:0051537">
    <property type="term" value="F:2 iron, 2 sulfur cluster binding"/>
    <property type="evidence" value="ECO:0007669"/>
    <property type="project" value="InterPro"/>
</dbReference>
<dbReference type="Proteomes" id="UP000177925">
    <property type="component" value="Unassembled WGS sequence"/>
</dbReference>
<dbReference type="SUPFAM" id="SSF54292">
    <property type="entry name" value="2Fe-2S ferredoxin-like"/>
    <property type="match status" value="1"/>
</dbReference>
<dbReference type="Gene3D" id="2.40.30.10">
    <property type="entry name" value="Translation factors"/>
    <property type="match status" value="1"/>
</dbReference>
<dbReference type="InterPro" id="IPR050415">
    <property type="entry name" value="MRET"/>
</dbReference>
<dbReference type="PROSITE" id="PS51384">
    <property type="entry name" value="FAD_FR"/>
    <property type="match status" value="1"/>
</dbReference>
<evidence type="ECO:0000313" key="5">
    <source>
        <dbReference type="Proteomes" id="UP000177925"/>
    </source>
</evidence>
<gene>
    <name evidence="4" type="ORF">A2150_03245</name>
</gene>
<accession>A0A1F6TID4</accession>
<dbReference type="EMBL" id="MFSS01000008">
    <property type="protein sequence ID" value="OGI44893.1"/>
    <property type="molecule type" value="Genomic_DNA"/>
</dbReference>
<dbReference type="PANTHER" id="PTHR47354">
    <property type="entry name" value="NADH OXIDOREDUCTASE HCR"/>
    <property type="match status" value="1"/>
</dbReference>
<dbReference type="InterPro" id="IPR039261">
    <property type="entry name" value="FNR_nucleotide-bd"/>
</dbReference>
<evidence type="ECO:0000259" key="3">
    <source>
        <dbReference type="PROSITE" id="PS51384"/>
    </source>
</evidence>
<protein>
    <submittedName>
        <fullName evidence="4">Ferredoxin</fullName>
    </submittedName>
</protein>
<dbReference type="Pfam" id="PF00970">
    <property type="entry name" value="FAD_binding_6"/>
    <property type="match status" value="1"/>
</dbReference>
<dbReference type="PRINTS" id="PR00410">
    <property type="entry name" value="PHEHYDRXLASE"/>
</dbReference>
<sequence>MPQLLTLTRAARLVGSTRGALQRKIKLGELETFEGMVRAEDLLRAYPEARLEDNTVIERMTQIKDSAFSKRIHERLLPDAEILVARLTVLGRELADTKTQLQQYRGLIERFQDTLGAAEQEANGDARRAVGALISWLQRELQPAALGADRQPFLVKDSFLRLMTAHVQILPSQHEFFVEGSDSLLEAALRAGLALNYGCSNGNCGLCKARLVSGQVKKTRPHDYVLSEADKSAGYVLMCSNTAVNDLIIEATEAGGAQDIPLQRIAARVKRVEPLGNEILLLHLQTPRANRLRFLAGQRVSLGLPDNNIVAECPVASCPCDDRNLEFHIPRLPGNAFSEYVSKTLKPTDVVTVEGPKGTFTFDDESRRPVIFIACDTGFAPIKSLIEHAMALDTAESMQLYWIAADNRHYLHNLARSWADALDSFRYTPLPGGAGLNDALARILSDHPWLGEFDVYLAGPEPTVTAIEAALLAHGLPRRQLFSGRAQ</sequence>
<dbReference type="InterPro" id="IPR036010">
    <property type="entry name" value="2Fe-2S_ferredoxin-like_sf"/>
</dbReference>
<reference evidence="4 5" key="1">
    <citation type="journal article" date="2016" name="Nat. Commun.">
        <title>Thousands of microbial genomes shed light on interconnected biogeochemical processes in an aquifer system.</title>
        <authorList>
            <person name="Anantharaman K."/>
            <person name="Brown C.T."/>
            <person name="Hug L.A."/>
            <person name="Sharon I."/>
            <person name="Castelle C.J."/>
            <person name="Probst A.J."/>
            <person name="Thomas B.C."/>
            <person name="Singh A."/>
            <person name="Wilkins M.J."/>
            <person name="Karaoz U."/>
            <person name="Brodie E.L."/>
            <person name="Williams K.H."/>
            <person name="Hubbard S.S."/>
            <person name="Banfield J.F."/>
        </authorList>
    </citation>
    <scope>NUCLEOTIDE SEQUENCE [LARGE SCALE GENOMIC DNA]</scope>
</reference>
<dbReference type="GO" id="GO:0016491">
    <property type="term" value="F:oxidoreductase activity"/>
    <property type="evidence" value="ECO:0007669"/>
    <property type="project" value="InterPro"/>
</dbReference>
<organism evidence="4 5">
    <name type="scientific">Candidatus Muproteobacteria bacterium RBG_16_64_11</name>
    <dbReference type="NCBI Taxonomy" id="1817758"/>
    <lineage>
        <taxon>Bacteria</taxon>
        <taxon>Pseudomonadati</taxon>
        <taxon>Pseudomonadota</taxon>
        <taxon>Candidatus Muproteobacteria</taxon>
    </lineage>
</organism>
<dbReference type="Gene3D" id="3.40.50.80">
    <property type="entry name" value="Nucleotide-binding domain of ferredoxin-NADP reductase (FNR) module"/>
    <property type="match status" value="1"/>
</dbReference>
<dbReference type="Gene3D" id="3.10.20.30">
    <property type="match status" value="1"/>
</dbReference>
<dbReference type="InterPro" id="IPR017927">
    <property type="entry name" value="FAD-bd_FR_type"/>
</dbReference>
<dbReference type="InterPro" id="IPR017938">
    <property type="entry name" value="Riboflavin_synthase-like_b-brl"/>
</dbReference>
<evidence type="ECO:0000259" key="2">
    <source>
        <dbReference type="PROSITE" id="PS51085"/>
    </source>
</evidence>
<dbReference type="PANTHER" id="PTHR47354:SF5">
    <property type="entry name" value="PROTEIN RFBI"/>
    <property type="match status" value="1"/>
</dbReference>
<dbReference type="CDD" id="cd00207">
    <property type="entry name" value="fer2"/>
    <property type="match status" value="1"/>
</dbReference>
<dbReference type="InterPro" id="IPR008333">
    <property type="entry name" value="Cbr1-like_FAD-bd_dom"/>
</dbReference>
<feature type="coiled-coil region" evidence="1">
    <location>
        <begin position="94"/>
        <end position="121"/>
    </location>
</feature>
<evidence type="ECO:0000313" key="4">
    <source>
        <dbReference type="EMBL" id="OGI44893.1"/>
    </source>
</evidence>
<dbReference type="Pfam" id="PF00111">
    <property type="entry name" value="Fer2"/>
    <property type="match status" value="1"/>
</dbReference>